<sequence length="39" mass="4552">MATRYDQDAKAKAVRLVREHRDEYDTEWAAMRAISARLG</sequence>
<accession>A0A7I9XSK7</accession>
<protein>
    <recommendedName>
        <fullName evidence="3">IS3 family transposase</fullName>
    </recommendedName>
</protein>
<organism evidence="1 2">
    <name type="scientific">Mycobacterium botniense</name>
    <dbReference type="NCBI Taxonomy" id="84962"/>
    <lineage>
        <taxon>Bacteria</taxon>
        <taxon>Bacillati</taxon>
        <taxon>Actinomycetota</taxon>
        <taxon>Actinomycetes</taxon>
        <taxon>Mycobacteriales</taxon>
        <taxon>Mycobacteriaceae</taxon>
        <taxon>Mycobacterium</taxon>
    </lineage>
</organism>
<dbReference type="AlphaFoldDB" id="A0A7I9XSK7"/>
<comment type="caution">
    <text evidence="1">The sequence shown here is derived from an EMBL/GenBank/DDBJ whole genome shotgun (WGS) entry which is preliminary data.</text>
</comment>
<keyword evidence="2" id="KW-1185">Reference proteome</keyword>
<dbReference type="EMBL" id="BLKW01000002">
    <property type="protein sequence ID" value="GFG72983.1"/>
    <property type="molecule type" value="Genomic_DNA"/>
</dbReference>
<dbReference type="InterPro" id="IPR036388">
    <property type="entry name" value="WH-like_DNA-bd_sf"/>
</dbReference>
<gene>
    <name evidence="1" type="ORF">MBOT_03480</name>
</gene>
<name>A0A7I9XSK7_9MYCO</name>
<dbReference type="Gene3D" id="1.10.10.10">
    <property type="entry name" value="Winged helix-like DNA-binding domain superfamily/Winged helix DNA-binding domain"/>
    <property type="match status" value="1"/>
</dbReference>
<proteinExistence type="predicted"/>
<evidence type="ECO:0008006" key="3">
    <source>
        <dbReference type="Google" id="ProtNLM"/>
    </source>
</evidence>
<evidence type="ECO:0000313" key="2">
    <source>
        <dbReference type="Proteomes" id="UP000465361"/>
    </source>
</evidence>
<evidence type="ECO:0000313" key="1">
    <source>
        <dbReference type="EMBL" id="GFG72983.1"/>
    </source>
</evidence>
<dbReference type="Proteomes" id="UP000465361">
    <property type="component" value="Unassembled WGS sequence"/>
</dbReference>
<reference evidence="1 2" key="1">
    <citation type="journal article" date="2019" name="Emerg. Microbes Infect.">
        <title>Comprehensive subspecies identification of 175 nontuberculous mycobacteria species based on 7547 genomic profiles.</title>
        <authorList>
            <person name="Matsumoto Y."/>
            <person name="Kinjo T."/>
            <person name="Motooka D."/>
            <person name="Nabeya D."/>
            <person name="Jung N."/>
            <person name="Uechi K."/>
            <person name="Horii T."/>
            <person name="Iida T."/>
            <person name="Fujita J."/>
            <person name="Nakamura S."/>
        </authorList>
    </citation>
    <scope>NUCLEOTIDE SEQUENCE [LARGE SCALE GENOMIC DNA]</scope>
    <source>
        <strain evidence="1 2">JCM 17322</strain>
    </source>
</reference>